<proteinExistence type="predicted"/>
<accession>A0ABV5XNZ4</accession>
<protein>
    <recommendedName>
        <fullName evidence="3">Hedgehog/Intein (Hint) domain-containing protein</fullName>
    </recommendedName>
</protein>
<keyword evidence="2" id="KW-1185">Reference proteome</keyword>
<reference evidence="1 2" key="1">
    <citation type="submission" date="2024-09" db="EMBL/GenBank/DDBJ databases">
        <authorList>
            <person name="Sun Q."/>
            <person name="Mori K."/>
        </authorList>
    </citation>
    <scope>NUCLEOTIDE SEQUENCE [LARGE SCALE GENOMIC DNA]</scope>
    <source>
        <strain evidence="1 2">JCM 11411</strain>
    </source>
</reference>
<comment type="caution">
    <text evidence="1">The sequence shown here is derived from an EMBL/GenBank/DDBJ whole genome shotgun (WGS) entry which is preliminary data.</text>
</comment>
<organism evidence="1 2">
    <name type="scientific">Rhodococcus baikonurensis</name>
    <dbReference type="NCBI Taxonomy" id="172041"/>
    <lineage>
        <taxon>Bacteria</taxon>
        <taxon>Bacillati</taxon>
        <taxon>Actinomycetota</taxon>
        <taxon>Actinomycetes</taxon>
        <taxon>Mycobacteriales</taxon>
        <taxon>Nocardiaceae</taxon>
        <taxon>Rhodococcus</taxon>
        <taxon>Rhodococcus erythropolis group</taxon>
    </lineage>
</organism>
<evidence type="ECO:0000313" key="2">
    <source>
        <dbReference type="Proteomes" id="UP001589587"/>
    </source>
</evidence>
<dbReference type="Proteomes" id="UP001589587">
    <property type="component" value="Unassembled WGS sequence"/>
</dbReference>
<dbReference type="RefSeq" id="WP_075835649.1">
    <property type="nucleotide sequence ID" value="NZ_JBHMAS010000080.1"/>
</dbReference>
<evidence type="ECO:0008006" key="3">
    <source>
        <dbReference type="Google" id="ProtNLM"/>
    </source>
</evidence>
<evidence type="ECO:0000313" key="1">
    <source>
        <dbReference type="EMBL" id="MFB9783843.1"/>
    </source>
</evidence>
<dbReference type="EMBL" id="JBHMAS010000080">
    <property type="protein sequence ID" value="MFB9783843.1"/>
    <property type="molecule type" value="Genomic_DNA"/>
</dbReference>
<sequence>MTTKQPRQISRTDGSEILAASDLRACDVVRMKDADGNVTEPTVKAVKAIDRWSTELDLLDEAGASLVTVHLRPETLVTVVRPHEHVLRTSSPVVVDGSATLQPLFYDRDAVPFPFSEGHRVEMVNVANAPVQSDSDYDIQTRINQDEMSLLVNGSLVWNADHLRARAAGVTTSEGGFLVFYVTDRSRNEEQKVGEWPVDLNDRHAVARSALHLFTLCSI</sequence>
<name>A0ABV5XNZ4_9NOCA</name>
<gene>
    <name evidence="1" type="ORF">ACFFQ6_29520</name>
</gene>